<dbReference type="InParanoid" id="A0A1U8Q476"/>
<organism evidence="1 2">
    <name type="scientific">Nelumbo nucifera</name>
    <name type="common">Sacred lotus</name>
    <dbReference type="NCBI Taxonomy" id="4432"/>
    <lineage>
        <taxon>Eukaryota</taxon>
        <taxon>Viridiplantae</taxon>
        <taxon>Streptophyta</taxon>
        <taxon>Embryophyta</taxon>
        <taxon>Tracheophyta</taxon>
        <taxon>Spermatophyta</taxon>
        <taxon>Magnoliopsida</taxon>
        <taxon>Proteales</taxon>
        <taxon>Nelumbonaceae</taxon>
        <taxon>Nelumbo</taxon>
    </lineage>
</organism>
<name>A0A1U8Q476_NELNU</name>
<evidence type="ECO:0000313" key="2">
    <source>
        <dbReference type="RefSeq" id="XP_019053618.1"/>
    </source>
</evidence>
<accession>A0A1U8Q476</accession>
<dbReference type="RefSeq" id="XP_019053618.1">
    <property type="nucleotide sequence ID" value="XM_019198073.1"/>
</dbReference>
<dbReference type="AlphaFoldDB" id="A0A1U8Q476"/>
<dbReference type="GeneID" id="104599245"/>
<dbReference type="KEGG" id="nnu:104599245"/>
<sequence>MHSFGHKRTKISLCCINASQRFLDFITSATLMPPTSSFNFLLFFKLLTDSLLYRKTVHGSAFCEIQRHKTCSYRYKQAAKLWSIFDWYVQTLFKDPKVDKSDISIRTMILVFLQGLKLMTFLGSHSSDGR</sequence>
<reference evidence="2" key="1">
    <citation type="submission" date="2025-08" db="UniProtKB">
        <authorList>
            <consortium name="RefSeq"/>
        </authorList>
    </citation>
    <scope>IDENTIFICATION</scope>
</reference>
<proteinExistence type="predicted"/>
<dbReference type="Proteomes" id="UP000189703">
    <property type="component" value="Unplaced"/>
</dbReference>
<evidence type="ECO:0000313" key="1">
    <source>
        <dbReference type="Proteomes" id="UP000189703"/>
    </source>
</evidence>
<gene>
    <name evidence="2" type="primary">LOC104599245</name>
</gene>
<keyword evidence="1" id="KW-1185">Reference proteome</keyword>
<protein>
    <submittedName>
        <fullName evidence="2">Uncharacterized protein LOC104599245</fullName>
    </submittedName>
</protein>